<protein>
    <recommendedName>
        <fullName evidence="9">PX domain-containing protein</fullName>
    </recommendedName>
</protein>
<feature type="region of interest" description="Disordered" evidence="8">
    <location>
        <begin position="181"/>
        <end position="208"/>
    </location>
</feature>
<evidence type="ECO:0000256" key="3">
    <source>
        <dbReference type="ARBA" id="ARBA00022448"/>
    </source>
</evidence>
<evidence type="ECO:0000259" key="9">
    <source>
        <dbReference type="PROSITE" id="PS50195"/>
    </source>
</evidence>
<evidence type="ECO:0000256" key="2">
    <source>
        <dbReference type="ARBA" id="ARBA00010883"/>
    </source>
</evidence>
<dbReference type="RefSeq" id="XP_028814350.1">
    <property type="nucleotide sequence ID" value="XM_028958517.1"/>
</dbReference>
<sequence>MLEYLGPVIEVSIPSVEKEEDDSGKMRKLFRMEILFNGRKHFVLRRQSEFQMLHKKLKKILHPPDFPSKRNPNLRTKSLELRRQELEYYIQVMLHENESIPQELLDFLKIKHFHSANKADSIGENDECSCQLLHQCVVAFATDPYQLEKTSGLPDIVVDGVLQGLYPRDIRVSFTECTKASSLDPTPNAPTVTISCSSPRKLPETQKA</sequence>
<evidence type="ECO:0000313" key="10">
    <source>
        <dbReference type="Ensembl" id="ENSDCDP00010047160.1"/>
    </source>
</evidence>
<dbReference type="PROSITE" id="PS50195">
    <property type="entry name" value="PX"/>
    <property type="match status" value="1"/>
</dbReference>
<comment type="similarity">
    <text evidence="2">Belongs to the sorting nexin family.</text>
</comment>
<proteinExistence type="inferred from homology"/>
<feature type="compositionally biased region" description="Polar residues" evidence="8">
    <location>
        <begin position="181"/>
        <end position="198"/>
    </location>
</feature>
<evidence type="ECO:0000256" key="6">
    <source>
        <dbReference type="ARBA" id="ARBA00023136"/>
    </source>
</evidence>
<dbReference type="PANTHER" id="PTHR15813">
    <property type="entry name" value="SORTING NEXIN-22 AND 24"/>
    <property type="match status" value="1"/>
</dbReference>
<dbReference type="Ensembl" id="ENSDCDT00010057376.1">
    <property type="protein sequence ID" value="ENSDCDP00010047160.1"/>
    <property type="gene ID" value="ENSDCDG00010028601.1"/>
</dbReference>
<name>A0AAY4DP13_9TELE</name>
<evidence type="ECO:0000313" key="11">
    <source>
        <dbReference type="Proteomes" id="UP000694580"/>
    </source>
</evidence>
<reference evidence="10" key="3">
    <citation type="submission" date="2025-09" db="UniProtKB">
        <authorList>
            <consortium name="Ensembl"/>
        </authorList>
    </citation>
    <scope>IDENTIFICATION</scope>
</reference>
<keyword evidence="3" id="KW-0813">Transport</keyword>
<dbReference type="CDD" id="cd06880">
    <property type="entry name" value="PX_SNX22"/>
    <property type="match status" value="1"/>
</dbReference>
<keyword evidence="6" id="KW-0472">Membrane</keyword>
<evidence type="ECO:0000256" key="5">
    <source>
        <dbReference type="ARBA" id="ARBA00023121"/>
    </source>
</evidence>
<keyword evidence="5" id="KW-0446">Lipid-binding</keyword>
<dbReference type="GO" id="GO:0015031">
    <property type="term" value="P:protein transport"/>
    <property type="evidence" value="ECO:0007669"/>
    <property type="project" value="UniProtKB-KW"/>
</dbReference>
<dbReference type="InterPro" id="IPR052467">
    <property type="entry name" value="Sorting_nexin_PX-domain"/>
</dbReference>
<reference evidence="10 11" key="1">
    <citation type="submission" date="2020-06" db="EMBL/GenBank/DDBJ databases">
        <authorList>
            <consortium name="Wellcome Sanger Institute Data Sharing"/>
        </authorList>
    </citation>
    <scope>NUCLEOTIDE SEQUENCE [LARGE SCALE GENOMIC DNA]</scope>
</reference>
<accession>A0AAY4DP13</accession>
<feature type="domain" description="PX" evidence="9">
    <location>
        <begin position="1"/>
        <end position="121"/>
    </location>
</feature>
<evidence type="ECO:0000256" key="4">
    <source>
        <dbReference type="ARBA" id="ARBA00022927"/>
    </source>
</evidence>
<organism evidence="10 11">
    <name type="scientific">Denticeps clupeoides</name>
    <name type="common">denticle herring</name>
    <dbReference type="NCBI Taxonomy" id="299321"/>
    <lineage>
        <taxon>Eukaryota</taxon>
        <taxon>Metazoa</taxon>
        <taxon>Chordata</taxon>
        <taxon>Craniata</taxon>
        <taxon>Vertebrata</taxon>
        <taxon>Euteleostomi</taxon>
        <taxon>Actinopterygii</taxon>
        <taxon>Neopterygii</taxon>
        <taxon>Teleostei</taxon>
        <taxon>Clupei</taxon>
        <taxon>Clupeiformes</taxon>
        <taxon>Denticipitoidei</taxon>
        <taxon>Denticipitidae</taxon>
        <taxon>Denticeps</taxon>
    </lineage>
</organism>
<dbReference type="GO" id="GO:1901981">
    <property type="term" value="F:phosphatidylinositol phosphate binding"/>
    <property type="evidence" value="ECO:0007669"/>
    <property type="project" value="TreeGrafter"/>
</dbReference>
<keyword evidence="4" id="KW-0653">Protein transport</keyword>
<gene>
    <name evidence="10" type="primary">SNX22</name>
</gene>
<keyword evidence="11" id="KW-1185">Reference proteome</keyword>
<comment type="subcellular location">
    <subcellularLocation>
        <location evidence="1">Cytoplasmic vesicle membrane</location>
        <topology evidence="1">Peripheral membrane protein</topology>
        <orientation evidence="1">Cytoplasmic side</orientation>
    </subcellularLocation>
</comment>
<evidence type="ECO:0000256" key="7">
    <source>
        <dbReference type="ARBA" id="ARBA00023329"/>
    </source>
</evidence>
<dbReference type="GO" id="GO:0030659">
    <property type="term" value="C:cytoplasmic vesicle membrane"/>
    <property type="evidence" value="ECO:0007669"/>
    <property type="project" value="UniProtKB-SubCell"/>
</dbReference>
<dbReference type="InterPro" id="IPR036871">
    <property type="entry name" value="PX_dom_sf"/>
</dbReference>
<dbReference type="GeneTree" id="ENSGT00390000001280"/>
<dbReference type="SUPFAM" id="SSF64268">
    <property type="entry name" value="PX domain"/>
    <property type="match status" value="1"/>
</dbReference>
<dbReference type="InterPro" id="IPR001683">
    <property type="entry name" value="PX_dom"/>
</dbReference>
<dbReference type="AlphaFoldDB" id="A0AAY4DP13"/>
<evidence type="ECO:0000256" key="1">
    <source>
        <dbReference type="ARBA" id="ARBA00004180"/>
    </source>
</evidence>
<keyword evidence="7" id="KW-0968">Cytoplasmic vesicle</keyword>
<reference evidence="10" key="2">
    <citation type="submission" date="2025-08" db="UniProtKB">
        <authorList>
            <consortium name="Ensembl"/>
        </authorList>
    </citation>
    <scope>IDENTIFICATION</scope>
</reference>
<dbReference type="PANTHER" id="PTHR15813:SF8">
    <property type="entry name" value="SORTING NEXIN-22"/>
    <property type="match status" value="1"/>
</dbReference>
<dbReference type="GeneID" id="114767044"/>
<dbReference type="Proteomes" id="UP000694580">
    <property type="component" value="Chromosome 17"/>
</dbReference>
<dbReference type="Gene3D" id="3.30.1520.10">
    <property type="entry name" value="Phox-like domain"/>
    <property type="match status" value="1"/>
</dbReference>
<evidence type="ECO:0000256" key="8">
    <source>
        <dbReference type="SAM" id="MobiDB-lite"/>
    </source>
</evidence>
<dbReference type="Pfam" id="PF00787">
    <property type="entry name" value="PX"/>
    <property type="match status" value="1"/>
</dbReference>